<evidence type="ECO:0000256" key="3">
    <source>
        <dbReference type="ARBA" id="ARBA00022525"/>
    </source>
</evidence>
<dbReference type="GO" id="GO:0005576">
    <property type="term" value="C:extracellular region"/>
    <property type="evidence" value="ECO:0007669"/>
    <property type="project" value="UniProtKB-SubCell"/>
</dbReference>
<dbReference type="PRINTS" id="PR00458">
    <property type="entry name" value="PEROXIDASE"/>
</dbReference>
<comment type="subcellular location">
    <subcellularLocation>
        <location evidence="1">Secreted</location>
    </subcellularLocation>
</comment>
<dbReference type="GO" id="GO:0020037">
    <property type="term" value="F:heme binding"/>
    <property type="evidence" value="ECO:0007669"/>
    <property type="project" value="UniProtKB-UniRule"/>
</dbReference>
<proteinExistence type="inferred from homology"/>
<accession>A0AAD7CSF7</accession>
<evidence type="ECO:0000256" key="8">
    <source>
        <dbReference type="ARBA" id="ARBA00022837"/>
    </source>
</evidence>
<evidence type="ECO:0000256" key="5">
    <source>
        <dbReference type="ARBA" id="ARBA00022617"/>
    </source>
</evidence>
<evidence type="ECO:0000313" key="20">
    <source>
        <dbReference type="EMBL" id="KAJ7661149.1"/>
    </source>
</evidence>
<keyword evidence="11 17" id="KW-1015">Disulfide bond</keyword>
<feature type="binding site" evidence="15">
    <location>
        <position position="223"/>
    </location>
    <ligand>
        <name>Ca(2+)</name>
        <dbReference type="ChEBI" id="CHEBI:29108"/>
        <label>2</label>
    </ligand>
</feature>
<feature type="signal peptide" evidence="18">
    <location>
        <begin position="1"/>
        <end position="19"/>
    </location>
</feature>
<dbReference type="InterPro" id="IPR010255">
    <property type="entry name" value="Haem_peroxidase_sf"/>
</dbReference>
<dbReference type="PROSITE" id="PS00435">
    <property type="entry name" value="PEROXIDASE_1"/>
    <property type="match status" value="1"/>
</dbReference>
<feature type="binding site" evidence="15">
    <location>
        <position position="96"/>
    </location>
    <ligand>
        <name>Ca(2+)</name>
        <dbReference type="ChEBI" id="CHEBI:29108"/>
        <label>1</label>
    </ligand>
</feature>
<evidence type="ECO:0000256" key="4">
    <source>
        <dbReference type="ARBA" id="ARBA00022559"/>
    </source>
</evidence>
<evidence type="ECO:0000256" key="15">
    <source>
        <dbReference type="PIRSR" id="PIRSR601621-2"/>
    </source>
</evidence>
<dbReference type="PANTHER" id="PTHR31356:SF66">
    <property type="entry name" value="CATALASE-PEROXIDASE"/>
    <property type="match status" value="1"/>
</dbReference>
<evidence type="ECO:0000313" key="21">
    <source>
        <dbReference type="Proteomes" id="UP001221757"/>
    </source>
</evidence>
<keyword evidence="3" id="KW-0964">Secreted</keyword>
<evidence type="ECO:0000256" key="12">
    <source>
        <dbReference type="ARBA" id="ARBA00023180"/>
    </source>
</evidence>
<sequence>MKFSTLSTLSLVYVTTVSATPFIFPPPRATCSRGRTAASATCCVWYNVLDDIQANLFEGGICGDDAHDALRLSFHDAIGYSPQLTGKNKFGGGGADGSLIKFSKTELTYAANEGLEEIVADEKVFADKWGVSYGDMIQFAGAVSVRNCAGGPRVGFMAGRANATAAAPDGLIPEAPDSVDKILARVGDAGLTPEELIDLLASHSIGVQDHVDRTIPGMPFDTTPSVFDTNFYLETLLAGTVWPGSGPNPGQFQSPIPTELRLLSDWNLSQDSRTSCHWQSFVNNQDRMQVRFAASMAKMALLGQNVQILHDCSEVIPPPAFHIIPKAKLPAGKKASDLELTCPKPLMPAATPFSLSSFVSNLL</sequence>
<evidence type="ECO:0000256" key="7">
    <source>
        <dbReference type="ARBA" id="ARBA00022729"/>
    </source>
</evidence>
<feature type="domain" description="Plant heme peroxidase family profile" evidence="19">
    <location>
        <begin position="70"/>
        <end position="316"/>
    </location>
</feature>
<feature type="disulfide bond" evidence="17">
    <location>
        <begin position="31"/>
        <end position="43"/>
    </location>
</feature>
<keyword evidence="4 18" id="KW-0575">Peroxidase</keyword>
<dbReference type="PRINTS" id="PR00462">
    <property type="entry name" value="LIGNINASE"/>
</dbReference>
<feature type="site" description="Transition state stabilizer" evidence="16">
    <location>
        <position position="71"/>
    </location>
</feature>
<feature type="binding site" evidence="15">
    <location>
        <position position="228"/>
    </location>
    <ligand>
        <name>Ca(2+)</name>
        <dbReference type="ChEBI" id="CHEBI:29108"/>
        <label>2</label>
    </ligand>
</feature>
<dbReference type="GO" id="GO:0004601">
    <property type="term" value="F:peroxidase activity"/>
    <property type="evidence" value="ECO:0007669"/>
    <property type="project" value="UniProtKB-KW"/>
</dbReference>
<dbReference type="EC" id="1.11.1.-" evidence="18"/>
<dbReference type="EMBL" id="JARKIE010000252">
    <property type="protein sequence ID" value="KAJ7661149.1"/>
    <property type="molecule type" value="Genomic_DNA"/>
</dbReference>
<evidence type="ECO:0000256" key="1">
    <source>
        <dbReference type="ARBA" id="ARBA00004613"/>
    </source>
</evidence>
<comment type="cofactor">
    <cofactor evidence="15 18">
        <name>Ca(2+)</name>
        <dbReference type="ChEBI" id="CHEBI:29108"/>
    </cofactor>
    <text evidence="15 18">Binds 2 calcium ions per subunit.</text>
</comment>
<keyword evidence="21" id="KW-1185">Reference proteome</keyword>
<dbReference type="PROSITE" id="PS00436">
    <property type="entry name" value="PEROXIDASE_2"/>
    <property type="match status" value="1"/>
</dbReference>
<dbReference type="Pfam" id="PF11895">
    <property type="entry name" value="Peroxidase_ext"/>
    <property type="match status" value="1"/>
</dbReference>
<comment type="caution">
    <text evidence="20">The sequence shown here is derived from an EMBL/GenBank/DDBJ whole genome shotgun (WGS) entry which is preliminary data.</text>
</comment>
<feature type="binding site" evidence="15">
    <location>
        <position position="76"/>
    </location>
    <ligand>
        <name>Ca(2+)</name>
        <dbReference type="ChEBI" id="CHEBI:29108"/>
        <label>1</label>
    </ligand>
</feature>
<reference evidence="20" key="1">
    <citation type="submission" date="2023-03" db="EMBL/GenBank/DDBJ databases">
        <title>Massive genome expansion in bonnet fungi (Mycena s.s.) driven by repeated elements and novel gene families across ecological guilds.</title>
        <authorList>
            <consortium name="Lawrence Berkeley National Laboratory"/>
            <person name="Harder C.B."/>
            <person name="Miyauchi S."/>
            <person name="Viragh M."/>
            <person name="Kuo A."/>
            <person name="Thoen E."/>
            <person name="Andreopoulos B."/>
            <person name="Lu D."/>
            <person name="Skrede I."/>
            <person name="Drula E."/>
            <person name="Henrissat B."/>
            <person name="Morin E."/>
            <person name="Kohler A."/>
            <person name="Barry K."/>
            <person name="LaButti K."/>
            <person name="Morin E."/>
            <person name="Salamov A."/>
            <person name="Lipzen A."/>
            <person name="Mereny Z."/>
            <person name="Hegedus B."/>
            <person name="Baldrian P."/>
            <person name="Stursova M."/>
            <person name="Weitz H."/>
            <person name="Taylor A."/>
            <person name="Grigoriev I.V."/>
            <person name="Nagy L.G."/>
            <person name="Martin F."/>
            <person name="Kauserud H."/>
        </authorList>
    </citation>
    <scope>NUCLEOTIDE SEQUENCE</scope>
    <source>
        <strain evidence="20">CBHHK067</strain>
    </source>
</reference>
<keyword evidence="7 18" id="KW-0732">Signal</keyword>
<keyword evidence="10 15" id="KW-0408">Iron</keyword>
<keyword evidence="12" id="KW-0325">Glycoprotein</keyword>
<dbReference type="PROSITE" id="PS50873">
    <property type="entry name" value="PEROXIDASE_4"/>
    <property type="match status" value="1"/>
</dbReference>
<dbReference type="GO" id="GO:0042744">
    <property type="term" value="P:hydrogen peroxide catabolic process"/>
    <property type="evidence" value="ECO:0007669"/>
    <property type="project" value="UniProtKB-KW"/>
</dbReference>
<dbReference type="GO" id="GO:0000302">
    <property type="term" value="P:response to reactive oxygen species"/>
    <property type="evidence" value="ECO:0007669"/>
    <property type="project" value="TreeGrafter"/>
</dbReference>
<feature type="disulfide bond" evidence="17">
    <location>
        <begin position="42"/>
        <end position="312"/>
    </location>
</feature>
<dbReference type="Gene3D" id="1.10.520.10">
    <property type="match status" value="1"/>
</dbReference>
<evidence type="ECO:0000256" key="11">
    <source>
        <dbReference type="ARBA" id="ARBA00023157"/>
    </source>
</evidence>
<evidence type="ECO:0000256" key="14">
    <source>
        <dbReference type="PIRSR" id="PIRSR601621-1"/>
    </source>
</evidence>
<keyword evidence="13" id="KW-0376">Hydrogen peroxide</keyword>
<feature type="binding site" evidence="15">
    <location>
        <position position="98"/>
    </location>
    <ligand>
        <name>Ca(2+)</name>
        <dbReference type="ChEBI" id="CHEBI:29108"/>
        <label>1</label>
    </ligand>
</feature>
<name>A0AAD7CSF7_MYCRO</name>
<evidence type="ECO:0000256" key="10">
    <source>
        <dbReference type="ARBA" id="ARBA00023004"/>
    </source>
</evidence>
<dbReference type="SUPFAM" id="SSF48113">
    <property type="entry name" value="Heme-dependent peroxidases"/>
    <property type="match status" value="1"/>
</dbReference>
<evidence type="ECO:0000259" key="19">
    <source>
        <dbReference type="PROSITE" id="PS50873"/>
    </source>
</evidence>
<keyword evidence="6 15" id="KW-0479">Metal-binding</keyword>
<comment type="cofactor">
    <cofactor evidence="15">
        <name>heme b</name>
        <dbReference type="ChEBI" id="CHEBI:60344"/>
    </cofactor>
    <text evidence="15">Binds 1 heme b (iron(II)-protoporphyrin IX) group per subunit.</text>
</comment>
<dbReference type="AlphaFoldDB" id="A0AAD7CSF7"/>
<evidence type="ECO:0000256" key="16">
    <source>
        <dbReference type="PIRSR" id="PIRSR601621-3"/>
    </source>
</evidence>
<evidence type="ECO:0000256" key="2">
    <source>
        <dbReference type="ARBA" id="ARBA00006089"/>
    </source>
</evidence>
<protein>
    <recommendedName>
        <fullName evidence="18">Peroxidase</fullName>
        <ecNumber evidence="18">1.11.1.-</ecNumber>
    </recommendedName>
</protein>
<feature type="binding site" evidence="15">
    <location>
        <position position="221"/>
    </location>
    <ligand>
        <name>Ca(2+)</name>
        <dbReference type="ChEBI" id="CHEBI:29108"/>
        <label>2</label>
    </ligand>
</feature>
<feature type="binding site" description="axial binding residue" evidence="15">
    <location>
        <position position="203"/>
    </location>
    <ligand>
        <name>heme b</name>
        <dbReference type="ChEBI" id="CHEBI:60344"/>
    </ligand>
    <ligandPart>
        <name>Fe</name>
        <dbReference type="ChEBI" id="CHEBI:18248"/>
    </ligandPart>
</feature>
<dbReference type="InterPro" id="IPR001621">
    <property type="entry name" value="Ligninase"/>
</dbReference>
<evidence type="ECO:0000256" key="6">
    <source>
        <dbReference type="ARBA" id="ARBA00022723"/>
    </source>
</evidence>
<evidence type="ECO:0000256" key="17">
    <source>
        <dbReference type="PIRSR" id="PIRSR601621-4"/>
    </source>
</evidence>
<dbReference type="CDD" id="cd00692">
    <property type="entry name" value="ligninase"/>
    <property type="match status" value="1"/>
</dbReference>
<keyword evidence="5 15" id="KW-0349">Heme</keyword>
<organism evidence="20 21">
    <name type="scientific">Mycena rosella</name>
    <name type="common">Pink bonnet</name>
    <name type="synonym">Agaricus rosellus</name>
    <dbReference type="NCBI Taxonomy" id="1033263"/>
    <lineage>
        <taxon>Eukaryota</taxon>
        <taxon>Fungi</taxon>
        <taxon>Dikarya</taxon>
        <taxon>Basidiomycota</taxon>
        <taxon>Agaricomycotina</taxon>
        <taxon>Agaricomycetes</taxon>
        <taxon>Agaricomycetidae</taxon>
        <taxon>Agaricales</taxon>
        <taxon>Marasmiineae</taxon>
        <taxon>Mycenaceae</taxon>
        <taxon>Mycena</taxon>
    </lineage>
</organism>
<feature type="disulfide bond" evidence="17">
    <location>
        <begin position="276"/>
        <end position="342"/>
    </location>
</feature>
<dbReference type="Gene3D" id="1.10.420.10">
    <property type="entry name" value="Peroxidase, domain 2"/>
    <property type="match status" value="1"/>
</dbReference>
<gene>
    <name evidence="20" type="ORF">B0H17DRAFT_1212336</name>
</gene>
<feature type="binding site" evidence="15">
    <location>
        <position position="94"/>
    </location>
    <ligand>
        <name>Ca(2+)</name>
        <dbReference type="ChEBI" id="CHEBI:29108"/>
        <label>1</label>
    </ligand>
</feature>
<evidence type="ECO:0000256" key="18">
    <source>
        <dbReference type="RuleBase" id="RU363051"/>
    </source>
</evidence>
<evidence type="ECO:0000256" key="13">
    <source>
        <dbReference type="ARBA" id="ARBA00023324"/>
    </source>
</evidence>
<feature type="chain" id="PRO_5041770232" description="Peroxidase" evidence="18">
    <location>
        <begin position="20"/>
        <end position="363"/>
    </location>
</feature>
<dbReference type="InterPro" id="IPR044831">
    <property type="entry name" value="Ccp1-like"/>
</dbReference>
<dbReference type="GO" id="GO:0046872">
    <property type="term" value="F:metal ion binding"/>
    <property type="evidence" value="ECO:0007669"/>
    <property type="project" value="UniProtKB-UniRule"/>
</dbReference>
<comment type="similarity">
    <text evidence="2 18">Belongs to the peroxidase family. Ligninase subfamily.</text>
</comment>
<keyword evidence="8 15" id="KW-0106">Calcium</keyword>
<dbReference type="InterPro" id="IPR002016">
    <property type="entry name" value="Haem_peroxidase"/>
</dbReference>
<dbReference type="InterPro" id="IPR019794">
    <property type="entry name" value="Peroxidases_AS"/>
</dbReference>
<keyword evidence="9 18" id="KW-0560">Oxidoreductase</keyword>
<feature type="binding site" evidence="15">
    <location>
        <position position="204"/>
    </location>
    <ligand>
        <name>Ca(2+)</name>
        <dbReference type="ChEBI" id="CHEBI:29108"/>
        <label>2</label>
    </ligand>
</feature>
<dbReference type="GO" id="GO:0034599">
    <property type="term" value="P:cellular response to oxidative stress"/>
    <property type="evidence" value="ECO:0007669"/>
    <property type="project" value="InterPro"/>
</dbReference>
<dbReference type="PANTHER" id="PTHR31356">
    <property type="entry name" value="THYLAKOID LUMENAL 29 KDA PROTEIN, CHLOROPLASTIC-RELATED"/>
    <property type="match status" value="1"/>
</dbReference>
<feature type="disulfide bond" evidence="17">
    <location>
        <begin position="62"/>
        <end position="148"/>
    </location>
</feature>
<dbReference type="InterPro" id="IPR024589">
    <property type="entry name" value="Ligninase_C"/>
</dbReference>
<evidence type="ECO:0000256" key="9">
    <source>
        <dbReference type="ARBA" id="ARBA00023002"/>
    </source>
</evidence>
<feature type="active site" description="Proton acceptor" evidence="14">
    <location>
        <position position="75"/>
    </location>
</feature>
<dbReference type="InterPro" id="IPR019793">
    <property type="entry name" value="Peroxidases_heam-ligand_BS"/>
</dbReference>
<dbReference type="Proteomes" id="UP001221757">
    <property type="component" value="Unassembled WGS sequence"/>
</dbReference>
<dbReference type="Pfam" id="PF00141">
    <property type="entry name" value="peroxidase"/>
    <property type="match status" value="1"/>
</dbReference>